<proteinExistence type="predicted"/>
<dbReference type="EMBL" id="GBXM01102108">
    <property type="protein sequence ID" value="JAH06469.1"/>
    <property type="molecule type" value="Transcribed_RNA"/>
</dbReference>
<evidence type="ECO:0000313" key="1">
    <source>
        <dbReference type="EMBL" id="JAH06469.1"/>
    </source>
</evidence>
<reference evidence="1" key="1">
    <citation type="submission" date="2014-11" db="EMBL/GenBank/DDBJ databases">
        <authorList>
            <person name="Amaro Gonzalez C."/>
        </authorList>
    </citation>
    <scope>NUCLEOTIDE SEQUENCE</scope>
</reference>
<dbReference type="AlphaFoldDB" id="A0A0E9PPM9"/>
<organism evidence="1">
    <name type="scientific">Anguilla anguilla</name>
    <name type="common">European freshwater eel</name>
    <name type="synonym">Muraena anguilla</name>
    <dbReference type="NCBI Taxonomy" id="7936"/>
    <lineage>
        <taxon>Eukaryota</taxon>
        <taxon>Metazoa</taxon>
        <taxon>Chordata</taxon>
        <taxon>Craniata</taxon>
        <taxon>Vertebrata</taxon>
        <taxon>Euteleostomi</taxon>
        <taxon>Actinopterygii</taxon>
        <taxon>Neopterygii</taxon>
        <taxon>Teleostei</taxon>
        <taxon>Anguilliformes</taxon>
        <taxon>Anguillidae</taxon>
        <taxon>Anguilla</taxon>
    </lineage>
</organism>
<accession>A0A0E9PPM9</accession>
<reference evidence="1" key="2">
    <citation type="journal article" date="2015" name="Fish Shellfish Immunol.">
        <title>Early steps in the European eel (Anguilla anguilla)-Vibrio vulnificus interaction in the gills: Role of the RtxA13 toxin.</title>
        <authorList>
            <person name="Callol A."/>
            <person name="Pajuelo D."/>
            <person name="Ebbesson L."/>
            <person name="Teles M."/>
            <person name="MacKenzie S."/>
            <person name="Amaro C."/>
        </authorList>
    </citation>
    <scope>NUCLEOTIDE SEQUENCE</scope>
</reference>
<name>A0A0E9PPM9_ANGAN</name>
<sequence>MFIFMLPIISLFYYKAHNLMYYW</sequence>
<protein>
    <submittedName>
        <fullName evidence="1">Uncharacterized protein</fullName>
    </submittedName>
</protein>